<keyword evidence="1" id="KW-0812">Transmembrane</keyword>
<protein>
    <recommendedName>
        <fullName evidence="4">EamA domain-containing protein</fullName>
    </recommendedName>
</protein>
<dbReference type="PANTHER" id="PTHR19346:SF4">
    <property type="entry name" value="SUGAR PHOSPHATE TRANSPORTER DOMAIN-CONTAINING PROTEIN"/>
    <property type="match status" value="1"/>
</dbReference>
<reference evidence="2" key="1">
    <citation type="submission" date="2020-11" db="EMBL/GenBank/DDBJ databases">
        <authorList>
            <consortium name="DOE Joint Genome Institute"/>
            <person name="Ahrendt S."/>
            <person name="Riley R."/>
            <person name="Andreopoulos W."/>
            <person name="Labutti K."/>
            <person name="Pangilinan J."/>
            <person name="Ruiz-Duenas F.J."/>
            <person name="Barrasa J.M."/>
            <person name="Sanchez-Garcia M."/>
            <person name="Camarero S."/>
            <person name="Miyauchi S."/>
            <person name="Serrano A."/>
            <person name="Linde D."/>
            <person name="Babiker R."/>
            <person name="Drula E."/>
            <person name="Ayuso-Fernandez I."/>
            <person name="Pacheco R."/>
            <person name="Padilla G."/>
            <person name="Ferreira P."/>
            <person name="Barriuso J."/>
            <person name="Kellner H."/>
            <person name="Castanera R."/>
            <person name="Alfaro M."/>
            <person name="Ramirez L."/>
            <person name="Pisabarro A.G."/>
            <person name="Kuo A."/>
            <person name="Tritt A."/>
            <person name="Lipzen A."/>
            <person name="He G."/>
            <person name="Yan M."/>
            <person name="Ng V."/>
            <person name="Cullen D."/>
            <person name="Martin F."/>
            <person name="Rosso M.-N."/>
            <person name="Henrissat B."/>
            <person name="Hibbett D."/>
            <person name="Martinez A.T."/>
            <person name="Grigoriev I.V."/>
        </authorList>
    </citation>
    <scope>NUCLEOTIDE SEQUENCE</scope>
    <source>
        <strain evidence="2">CBS 247.69</strain>
    </source>
</reference>
<keyword evidence="3" id="KW-1185">Reference proteome</keyword>
<dbReference type="AlphaFoldDB" id="A0A9P5XUI2"/>
<proteinExistence type="predicted"/>
<dbReference type="Proteomes" id="UP000807353">
    <property type="component" value="Unassembled WGS sequence"/>
</dbReference>
<evidence type="ECO:0000313" key="2">
    <source>
        <dbReference type="EMBL" id="KAF9457080.1"/>
    </source>
</evidence>
<feature type="transmembrane region" description="Helical" evidence="1">
    <location>
        <begin position="47"/>
        <end position="69"/>
    </location>
</feature>
<dbReference type="InterPro" id="IPR026505">
    <property type="entry name" value="Solute_c_fam_35_mem_F3/F4"/>
</dbReference>
<evidence type="ECO:0000313" key="3">
    <source>
        <dbReference type="Proteomes" id="UP000807353"/>
    </source>
</evidence>
<name>A0A9P5XUI2_9AGAR</name>
<keyword evidence="1" id="KW-1133">Transmembrane helix</keyword>
<gene>
    <name evidence="2" type="ORF">BDZ94DRAFT_288788</name>
</gene>
<dbReference type="PANTHER" id="PTHR19346">
    <property type="entry name" value="SUGAR PHOSPHATE TRANSPORTER DOMAIN-CONTAINING PROTEIN"/>
    <property type="match status" value="1"/>
</dbReference>
<feature type="transmembrane region" description="Helical" evidence="1">
    <location>
        <begin position="289"/>
        <end position="308"/>
    </location>
</feature>
<feature type="transmembrane region" description="Helical" evidence="1">
    <location>
        <begin position="359"/>
        <end position="376"/>
    </location>
</feature>
<dbReference type="OrthoDB" id="10062838at2759"/>
<evidence type="ECO:0000256" key="1">
    <source>
        <dbReference type="SAM" id="Phobius"/>
    </source>
</evidence>
<feature type="transmembrane region" description="Helical" evidence="1">
    <location>
        <begin position="165"/>
        <end position="183"/>
    </location>
</feature>
<feature type="transmembrane region" description="Helical" evidence="1">
    <location>
        <begin position="382"/>
        <end position="402"/>
    </location>
</feature>
<keyword evidence="1" id="KW-0472">Membrane</keyword>
<sequence length="413" mass="45206">MHSRIDAAPRLGGKMAIILFVFTLCAFVAESQLTQYVQTTLGYRQPFFLFYVVHSTFWIIFPAHFLYLITTTSHSPSALWRGLSIAITNHLSPQEPTGSLRFPYRKFFRLVLALTVGITYPGLLWFAAVSLASISDVTAIWNTNAFFAYIITVRMFGLKWEPRRLLAVLLATLGVLAVVYGGSTVEDRMSSLREVPPSSPPSPLLGTTTTSIKPTAPLVGVLLTLVASIGYGLYQVLYKKFAALPTDPEVFADRLYDQVPSEDPATGSYGQTRSGSDHTIDPLPFGLHANLLTSIIGLLTFVILWVPIPIFHYLDIEPFVLPQNAKTTFAIAGIALTGVIFNAGFMVLLGLWGPIITSVGNLLTIVLVFFSDMIFGDGLENMTLWSLSGCSVIVAAFSVLAYDMFTQGSLIPN</sequence>
<dbReference type="EMBL" id="MU150388">
    <property type="protein sequence ID" value="KAF9457080.1"/>
    <property type="molecule type" value="Genomic_DNA"/>
</dbReference>
<feature type="transmembrane region" description="Helical" evidence="1">
    <location>
        <begin position="215"/>
        <end position="234"/>
    </location>
</feature>
<accession>A0A9P5XUI2</accession>
<comment type="caution">
    <text evidence="2">The sequence shown here is derived from an EMBL/GenBank/DDBJ whole genome shotgun (WGS) entry which is preliminary data.</text>
</comment>
<organism evidence="2 3">
    <name type="scientific">Collybia nuda</name>
    <dbReference type="NCBI Taxonomy" id="64659"/>
    <lineage>
        <taxon>Eukaryota</taxon>
        <taxon>Fungi</taxon>
        <taxon>Dikarya</taxon>
        <taxon>Basidiomycota</taxon>
        <taxon>Agaricomycotina</taxon>
        <taxon>Agaricomycetes</taxon>
        <taxon>Agaricomycetidae</taxon>
        <taxon>Agaricales</taxon>
        <taxon>Tricholomatineae</taxon>
        <taxon>Clitocybaceae</taxon>
        <taxon>Collybia</taxon>
    </lineage>
</organism>
<feature type="transmembrane region" description="Helical" evidence="1">
    <location>
        <begin position="107"/>
        <end position="127"/>
    </location>
</feature>
<feature type="transmembrane region" description="Helical" evidence="1">
    <location>
        <begin position="328"/>
        <end position="352"/>
    </location>
</feature>
<feature type="transmembrane region" description="Helical" evidence="1">
    <location>
        <begin position="139"/>
        <end position="158"/>
    </location>
</feature>
<evidence type="ECO:0008006" key="4">
    <source>
        <dbReference type="Google" id="ProtNLM"/>
    </source>
</evidence>
<dbReference type="SUPFAM" id="SSF103481">
    <property type="entry name" value="Multidrug resistance efflux transporter EmrE"/>
    <property type="match status" value="1"/>
</dbReference>
<dbReference type="InterPro" id="IPR037185">
    <property type="entry name" value="EmrE-like"/>
</dbReference>